<evidence type="ECO:0000256" key="4">
    <source>
        <dbReference type="ARBA" id="ARBA00022525"/>
    </source>
</evidence>
<evidence type="ECO:0000313" key="11">
    <source>
        <dbReference type="Proteomes" id="UP001046870"/>
    </source>
</evidence>
<dbReference type="Proteomes" id="UP001046870">
    <property type="component" value="Chromosome 12"/>
</dbReference>
<accession>A0A9D3PUW6</accession>
<keyword evidence="5" id="KW-1015">Disulfide bond</keyword>
<dbReference type="GO" id="GO:0005125">
    <property type="term" value="F:cytokine activity"/>
    <property type="evidence" value="ECO:0007669"/>
    <property type="project" value="UniProtKB-KW"/>
</dbReference>
<keyword evidence="8" id="KW-0812">Transmembrane</keyword>
<dbReference type="OrthoDB" id="5947373at2759"/>
<dbReference type="InterPro" id="IPR008983">
    <property type="entry name" value="Tumour_necrosis_fac-like_dom"/>
</dbReference>
<dbReference type="SMART" id="SM00207">
    <property type="entry name" value="TNF"/>
    <property type="match status" value="1"/>
</dbReference>
<dbReference type="SUPFAM" id="SSF49842">
    <property type="entry name" value="TNF-like"/>
    <property type="match status" value="1"/>
</dbReference>
<keyword evidence="11" id="KW-1185">Reference proteome</keyword>
<feature type="compositionally biased region" description="Basic and acidic residues" evidence="7">
    <location>
        <begin position="89"/>
        <end position="99"/>
    </location>
</feature>
<dbReference type="AlphaFoldDB" id="A0A9D3PUW6"/>
<keyword evidence="4" id="KW-0964">Secreted</keyword>
<protein>
    <recommendedName>
        <fullName evidence="9">THD domain-containing protein</fullName>
    </recommendedName>
</protein>
<dbReference type="PANTHER" id="PTHR15151:SF24">
    <property type="entry name" value="A PROLIFERATION-INDUCING LIGAND-LIKE PROTEIN-RELATED"/>
    <property type="match status" value="1"/>
</dbReference>
<keyword evidence="8" id="KW-0472">Membrane</keyword>
<comment type="caution">
    <text evidence="10">The sequence shown here is derived from an EMBL/GenBank/DDBJ whole genome shotgun (WGS) entry which is preliminary data.</text>
</comment>
<dbReference type="GO" id="GO:0030890">
    <property type="term" value="P:positive regulation of B cell proliferation"/>
    <property type="evidence" value="ECO:0007669"/>
    <property type="project" value="TreeGrafter"/>
</dbReference>
<keyword evidence="8" id="KW-1133">Transmembrane helix</keyword>
<feature type="transmembrane region" description="Helical" evidence="8">
    <location>
        <begin position="18"/>
        <end position="42"/>
    </location>
</feature>
<reference evidence="10" key="1">
    <citation type="submission" date="2021-01" db="EMBL/GenBank/DDBJ databases">
        <authorList>
            <person name="Zahm M."/>
            <person name="Roques C."/>
            <person name="Cabau C."/>
            <person name="Klopp C."/>
            <person name="Donnadieu C."/>
            <person name="Jouanno E."/>
            <person name="Lampietro C."/>
            <person name="Louis A."/>
            <person name="Herpin A."/>
            <person name="Echchiki A."/>
            <person name="Berthelot C."/>
            <person name="Parey E."/>
            <person name="Roest-Crollius H."/>
            <person name="Braasch I."/>
            <person name="Postlethwait J."/>
            <person name="Bobe J."/>
            <person name="Montfort J."/>
            <person name="Bouchez O."/>
            <person name="Begum T."/>
            <person name="Mejri S."/>
            <person name="Adams A."/>
            <person name="Chen W.-J."/>
            <person name="Guiguen Y."/>
        </authorList>
    </citation>
    <scope>NUCLEOTIDE SEQUENCE</scope>
    <source>
        <strain evidence="10">YG-15Mar2019-1</strain>
        <tissue evidence="10">Brain</tissue>
    </source>
</reference>
<dbReference type="PANTHER" id="PTHR15151">
    <property type="entry name" value="PROTEIN EIGER"/>
    <property type="match status" value="1"/>
</dbReference>
<evidence type="ECO:0000256" key="8">
    <source>
        <dbReference type="SAM" id="Phobius"/>
    </source>
</evidence>
<comment type="subcellular location">
    <subcellularLocation>
        <location evidence="1">Secreted</location>
    </subcellularLocation>
</comment>
<evidence type="ECO:0000256" key="5">
    <source>
        <dbReference type="ARBA" id="ARBA00023157"/>
    </source>
</evidence>
<feature type="region of interest" description="Disordered" evidence="7">
    <location>
        <begin position="62"/>
        <end position="105"/>
    </location>
</feature>
<proteinExistence type="inferred from homology"/>
<keyword evidence="6" id="KW-0325">Glycoprotein</keyword>
<gene>
    <name evidence="10" type="ORF">MATL_G00153900</name>
</gene>
<keyword evidence="3" id="KW-0202">Cytokine</keyword>
<dbReference type="PROSITE" id="PS50049">
    <property type="entry name" value="THD_2"/>
    <property type="match status" value="1"/>
</dbReference>
<evidence type="ECO:0000256" key="2">
    <source>
        <dbReference type="ARBA" id="ARBA00008670"/>
    </source>
</evidence>
<feature type="domain" description="THD" evidence="9">
    <location>
        <begin position="116"/>
        <end position="259"/>
    </location>
</feature>
<evidence type="ECO:0000313" key="10">
    <source>
        <dbReference type="EMBL" id="KAG7467472.1"/>
    </source>
</evidence>
<organism evidence="10 11">
    <name type="scientific">Megalops atlanticus</name>
    <name type="common">Tarpon</name>
    <name type="synonym">Clupea gigantea</name>
    <dbReference type="NCBI Taxonomy" id="7932"/>
    <lineage>
        <taxon>Eukaryota</taxon>
        <taxon>Metazoa</taxon>
        <taxon>Chordata</taxon>
        <taxon>Craniata</taxon>
        <taxon>Vertebrata</taxon>
        <taxon>Euteleostomi</taxon>
        <taxon>Actinopterygii</taxon>
        <taxon>Neopterygii</taxon>
        <taxon>Teleostei</taxon>
        <taxon>Elopiformes</taxon>
        <taxon>Megalopidae</taxon>
        <taxon>Megalops</taxon>
    </lineage>
</organism>
<dbReference type="GO" id="GO:0016020">
    <property type="term" value="C:membrane"/>
    <property type="evidence" value="ECO:0007669"/>
    <property type="project" value="InterPro"/>
</dbReference>
<dbReference type="GO" id="GO:0005615">
    <property type="term" value="C:extracellular space"/>
    <property type="evidence" value="ECO:0007669"/>
    <property type="project" value="UniProtKB-KW"/>
</dbReference>
<evidence type="ECO:0000259" key="9">
    <source>
        <dbReference type="PROSITE" id="PS50049"/>
    </source>
</evidence>
<dbReference type="GO" id="GO:0006955">
    <property type="term" value="P:immune response"/>
    <property type="evidence" value="ECO:0007669"/>
    <property type="project" value="InterPro"/>
</dbReference>
<dbReference type="InterPro" id="IPR051748">
    <property type="entry name" value="TNF_Ligand_Superfamily"/>
</dbReference>
<dbReference type="Gene3D" id="2.60.120.40">
    <property type="match status" value="1"/>
</dbReference>
<sequence>MSSAAAAELGAQQRGLPWAVLALALLAVTSSSLAALSLYHVLALKAEVAVLRTEVLRRRGEQRSAVVGQDVRDSPEVAPQRSSGQPETEPNRETAEQRGARSIKKRSLDQGTVFQPCLQMMANNKRSTMQKVFVSEVHTAMPWQTGLRRGTALEEDNDAMLVKEEGFYFVYSQVYYMDKTFAMGHIIIRRKKNVVGDELKDVTLFRCIQNMNMLYPYNTCYTAGIVKLETGDRLELLIPRKTAIVSLDGDSTFFGAVKLV</sequence>
<dbReference type="GO" id="GO:0005164">
    <property type="term" value="F:tumor necrosis factor receptor binding"/>
    <property type="evidence" value="ECO:0007669"/>
    <property type="project" value="InterPro"/>
</dbReference>
<evidence type="ECO:0000256" key="3">
    <source>
        <dbReference type="ARBA" id="ARBA00022514"/>
    </source>
</evidence>
<evidence type="ECO:0000256" key="7">
    <source>
        <dbReference type="SAM" id="MobiDB-lite"/>
    </source>
</evidence>
<name>A0A9D3PUW6_MEGAT</name>
<evidence type="ECO:0000256" key="1">
    <source>
        <dbReference type="ARBA" id="ARBA00004613"/>
    </source>
</evidence>
<dbReference type="InterPro" id="IPR006052">
    <property type="entry name" value="TNF_dom"/>
</dbReference>
<evidence type="ECO:0000256" key="6">
    <source>
        <dbReference type="ARBA" id="ARBA00023180"/>
    </source>
</evidence>
<dbReference type="EMBL" id="JAFDVH010000012">
    <property type="protein sequence ID" value="KAG7467472.1"/>
    <property type="molecule type" value="Genomic_DNA"/>
</dbReference>
<dbReference type="Pfam" id="PF00229">
    <property type="entry name" value="TNF"/>
    <property type="match status" value="1"/>
</dbReference>
<comment type="similarity">
    <text evidence="2">Belongs to the tumor necrosis factor family.</text>
</comment>